<proteinExistence type="predicted"/>
<dbReference type="OrthoDB" id="705at10239"/>
<dbReference type="RefSeq" id="YP_009151109.1">
    <property type="nucleotide sequence ID" value="NC_027366.1"/>
</dbReference>
<dbReference type="InterPro" id="IPR011050">
    <property type="entry name" value="Pectin_lyase_fold/virulence"/>
</dbReference>
<evidence type="ECO:0000256" key="2">
    <source>
        <dbReference type="ARBA" id="ARBA00022844"/>
    </source>
</evidence>
<dbReference type="Gene3D" id="2.160.20.10">
    <property type="entry name" value="Single-stranded right-handed beta-helix, Pectin lyase-like"/>
    <property type="match status" value="2"/>
</dbReference>
<dbReference type="GO" id="GO:0019058">
    <property type="term" value="P:viral life cycle"/>
    <property type="evidence" value="ECO:0007669"/>
    <property type="project" value="UniProtKB-ARBA"/>
</dbReference>
<dbReference type="GO" id="GO:0051701">
    <property type="term" value="P:biological process involved in interaction with host"/>
    <property type="evidence" value="ECO:0007669"/>
    <property type="project" value="UniProtKB-ARBA"/>
</dbReference>
<evidence type="ECO:0000313" key="3">
    <source>
        <dbReference type="EMBL" id="AIW03307.1"/>
    </source>
</evidence>
<gene>
    <name evidence="3" type="ORF">CPT_Mater150</name>
</gene>
<accession>A0A0A0RMU7</accession>
<comment type="subcellular location">
    <subcellularLocation>
        <location evidence="1">Virion</location>
    </subcellularLocation>
</comment>
<protein>
    <submittedName>
        <fullName evidence="3">Tail spike protein</fullName>
    </submittedName>
</protein>
<reference evidence="3 4" key="1">
    <citation type="submission" date="2014-07" db="EMBL/GenBank/DDBJ databases">
        <title>Complete Genome of Bacillus megaterium Myophage Mater.</title>
        <authorList>
            <person name="Lancaster J.C."/>
            <person name="Hodde M.K."/>
            <person name="Hernandez A.C."/>
            <person name="Everett G.F.K."/>
        </authorList>
    </citation>
    <scope>NUCLEOTIDE SEQUENCE [LARGE SCALE GENOMIC DNA]</scope>
</reference>
<keyword evidence="2" id="KW-0946">Virion</keyword>
<evidence type="ECO:0000256" key="1">
    <source>
        <dbReference type="ARBA" id="ARBA00004328"/>
    </source>
</evidence>
<dbReference type="GO" id="GO:0044423">
    <property type="term" value="C:virion component"/>
    <property type="evidence" value="ECO:0007669"/>
    <property type="project" value="UniProtKB-KW"/>
</dbReference>
<organism evidence="3 4">
    <name type="scientific">Bacillus phage Mater</name>
    <dbReference type="NCBI Taxonomy" id="1540090"/>
    <lineage>
        <taxon>Viruses</taxon>
        <taxon>Duplodnaviria</taxon>
        <taxon>Heunggongvirae</taxon>
        <taxon>Uroviricota</taxon>
        <taxon>Caudoviricetes</taxon>
        <taxon>Herelleviridae</taxon>
        <taxon>Bastillevirinae</taxon>
        <taxon>Matervirus</taxon>
        <taxon>Matervirus mater</taxon>
    </lineage>
</organism>
<dbReference type="InterPro" id="IPR012334">
    <property type="entry name" value="Pectin_lyas_fold"/>
</dbReference>
<dbReference type="EMBL" id="KM236245">
    <property type="protein sequence ID" value="AIW03307.1"/>
    <property type="molecule type" value="Genomic_DNA"/>
</dbReference>
<dbReference type="KEGG" id="vg:24607049"/>
<dbReference type="Proteomes" id="UP000030206">
    <property type="component" value="Segment"/>
</dbReference>
<keyword evidence="4" id="KW-1185">Reference proteome</keyword>
<evidence type="ECO:0000313" key="4">
    <source>
        <dbReference type="Proteomes" id="UP000030206"/>
    </source>
</evidence>
<sequence>MPRSDITKYPGIAEKFMQLEKSRRRQVITATVDNQTVFTITNGSYVVGSETLDVVVKGTWQPPNSGAYTETSSTSITLSEGVPIGTKVVLYWLEGKLPIQFGHNTTHYKDGQDPIDITKLQGYLESKIDKIPGLIDKTSWVDVREYKPVGDGVANDTTPVQNAINAVPTGGVLLLESGKTYKTTLSLNVVKNLAIRTTGKDKARIYLTSTSNTQFCIYARGTVKSTTTLANSVSVNQYKTVLASNAQVSPGDLLLYKSDKLWYNDNRGYLSKGELHIARSVNANNEVAIYPPMVDGYDTSSETTTVSVISPITVDIDNVEFVRAGTNGTIEGLKLEYCVDSVITNVSAKDCTNAGVKIVTCFNTKVDRMYTERSNYALSGYGVQTYGTAFTLITNSFFWGNRRGVDISGDYPDIFSTVEGCRIFGGGFNRDGLEYPYQDQQHGIGNHSTARYTTIRRNTFGYLSYGINVRGFNTVVEENYFVGMFTHACMSLTYGENITVKKNEYFNGFNGSNDSSSYSPVTNILQGQCPTFVFLFNTYGADKGYINIENNNVRNLTSNFIRIYNFSNSSSPKFTTVKNMTVKDNTIGYQTLADTDSFNMVQSDIDTIYGQNCIFRGNEVQRYAGKGKYISFINFDFHRAATGGGGGLSSSGAPVTYSVVMPDDSYQELPVGGALTNSVRVILDSATGSLNGKLTSGSATLASVDTKSSSVEIAAVPLTGTTGTDGQFTVSYVDGILYLENRRGVMARITFTVMNVS</sequence>
<dbReference type="GeneID" id="24607049"/>
<dbReference type="SUPFAM" id="SSF51126">
    <property type="entry name" value="Pectin lyase-like"/>
    <property type="match status" value="1"/>
</dbReference>
<name>A0A0A0RMU7_9CAUD</name>